<keyword evidence="11" id="KW-1185">Reference proteome</keyword>
<gene>
    <name evidence="10" type="ORF">J3T88_10815</name>
</gene>
<evidence type="ECO:0000256" key="1">
    <source>
        <dbReference type="ARBA" id="ARBA00000085"/>
    </source>
</evidence>
<evidence type="ECO:0000313" key="10">
    <source>
        <dbReference type="EMBL" id="MBO1227790.1"/>
    </source>
</evidence>
<keyword evidence="7" id="KW-0067">ATP-binding</keyword>
<dbReference type="InterPro" id="IPR022066">
    <property type="entry name" value="PdtaS_GAF"/>
</dbReference>
<dbReference type="PANTHER" id="PTHR41523">
    <property type="entry name" value="TWO-COMPONENT SYSTEM SENSOR PROTEIN"/>
    <property type="match status" value="1"/>
</dbReference>
<evidence type="ECO:0000259" key="8">
    <source>
        <dbReference type="Pfam" id="PF07568"/>
    </source>
</evidence>
<dbReference type="InterPro" id="IPR036890">
    <property type="entry name" value="HATPase_C_sf"/>
</dbReference>
<dbReference type="GO" id="GO:0016301">
    <property type="term" value="F:kinase activity"/>
    <property type="evidence" value="ECO:0007669"/>
    <property type="project" value="UniProtKB-KW"/>
</dbReference>
<organism evidence="10 11">
    <name type="scientific">Staphylococcus nepalensis</name>
    <dbReference type="NCBI Taxonomy" id="214473"/>
    <lineage>
        <taxon>Bacteria</taxon>
        <taxon>Bacillati</taxon>
        <taxon>Bacillota</taxon>
        <taxon>Bacilli</taxon>
        <taxon>Bacillales</taxon>
        <taxon>Staphylococcaceae</taxon>
        <taxon>Staphylococcus</taxon>
    </lineage>
</organism>
<feature type="domain" description="Histidine kinase PdtaS GAF" evidence="9">
    <location>
        <begin position="9"/>
        <end position="146"/>
    </location>
</feature>
<dbReference type="SUPFAM" id="SSF55874">
    <property type="entry name" value="ATPase domain of HSP90 chaperone/DNA topoisomerase II/histidine kinase"/>
    <property type="match status" value="1"/>
</dbReference>
<name>A0ABS3L2N1_9STAP</name>
<evidence type="ECO:0000256" key="7">
    <source>
        <dbReference type="ARBA" id="ARBA00022840"/>
    </source>
</evidence>
<dbReference type="InterPro" id="IPR038424">
    <property type="entry name" value="H_kinase_PdtaS_GAF_sf"/>
</dbReference>
<evidence type="ECO:0000256" key="6">
    <source>
        <dbReference type="ARBA" id="ARBA00022777"/>
    </source>
</evidence>
<dbReference type="Gene3D" id="3.30.450.20">
    <property type="entry name" value="PAS domain"/>
    <property type="match status" value="1"/>
</dbReference>
<dbReference type="InterPro" id="IPR011495">
    <property type="entry name" value="Sig_transdc_His_kin_sub2_dim/P"/>
</dbReference>
<sequence length="472" mass="53289">MHIDDVVILCQKHTDLSEQGIERINQITNELQLIADLNRANIFIDCPTKVDGEVIVVAEAIPSNDKGLYQQSVINESVYKKFEPAVFQVLEGEHFAQHRAVTQEGKVVEQSVTPIKLDNIIIGALIMEMDISNKVMEEKRLKVLTQATSALSDIVSKPNDNQVFVPDMIEEGLFDLDNDLNIRYFNVAAETMVNELVNADCYQGINFLDLFPSVENMLTDGRIITIEERELKGNYFQVKCVQLLEDGVMTGHLILLKDINDLKEKERELISKSVAIREIHHRVKNNLQTVASLLRLQIRRGLPNGSEKYFQESLNRILSIASVYEVILDESSTDSVNINKLIKKIGNMVVYNESANKSVHIEYQTDEQIKLLSNLAVSVALIANELITNCITHAFHNQLEGMIYVDLIYYNHTNSIKLIVQDNGDGEGVFQDSFGLKIVKTISENDLEGTFNINRNAIGTICEVEFQYKGVD</sequence>
<feature type="domain" description="Signal transduction histidine kinase subgroup 2 dimerisation and phosphoacceptor" evidence="8">
    <location>
        <begin position="278"/>
        <end position="348"/>
    </location>
</feature>
<keyword evidence="5" id="KW-0547">Nucleotide-binding</keyword>
<keyword evidence="4" id="KW-0808">Transferase</keyword>
<proteinExistence type="predicted"/>
<reference evidence="10 11" key="1">
    <citation type="submission" date="2021-03" db="EMBL/GenBank/DDBJ databases">
        <title>Staphylococci and Mammaliicocci in bats.</title>
        <authorList>
            <person name="Fountain K."/>
        </authorList>
    </citation>
    <scope>NUCLEOTIDE SEQUENCE [LARGE SCALE GENOMIC DNA]</scope>
    <source>
        <strain evidence="10 11">18_1_E_SW</strain>
    </source>
</reference>
<comment type="caution">
    <text evidence="10">The sequence shown here is derived from an EMBL/GenBank/DDBJ whole genome shotgun (WGS) entry which is preliminary data.</text>
</comment>
<evidence type="ECO:0000259" key="9">
    <source>
        <dbReference type="Pfam" id="PF12282"/>
    </source>
</evidence>
<evidence type="ECO:0000256" key="2">
    <source>
        <dbReference type="ARBA" id="ARBA00012438"/>
    </source>
</evidence>
<dbReference type="EC" id="2.7.13.3" evidence="2"/>
<dbReference type="EMBL" id="JAFNLT010000009">
    <property type="protein sequence ID" value="MBO1227790.1"/>
    <property type="molecule type" value="Genomic_DNA"/>
</dbReference>
<dbReference type="PANTHER" id="PTHR41523:SF8">
    <property type="entry name" value="ETHYLENE RESPONSE SENSOR PROTEIN"/>
    <property type="match status" value="1"/>
</dbReference>
<accession>A0ABS3L2N1</accession>
<evidence type="ECO:0000256" key="5">
    <source>
        <dbReference type="ARBA" id="ARBA00022741"/>
    </source>
</evidence>
<dbReference type="Pfam" id="PF07568">
    <property type="entry name" value="HisKA_2"/>
    <property type="match status" value="1"/>
</dbReference>
<keyword evidence="3" id="KW-0597">Phosphoprotein</keyword>
<evidence type="ECO:0000256" key="3">
    <source>
        <dbReference type="ARBA" id="ARBA00022553"/>
    </source>
</evidence>
<dbReference type="Gene3D" id="3.30.450.280">
    <property type="entry name" value="GAF domain"/>
    <property type="match status" value="1"/>
</dbReference>
<evidence type="ECO:0000256" key="4">
    <source>
        <dbReference type="ARBA" id="ARBA00022679"/>
    </source>
</evidence>
<dbReference type="RefSeq" id="WP_207572991.1">
    <property type="nucleotide sequence ID" value="NZ_JAFNLS010000006.1"/>
</dbReference>
<dbReference type="Gene3D" id="3.30.565.10">
    <property type="entry name" value="Histidine kinase-like ATPase, C-terminal domain"/>
    <property type="match status" value="1"/>
</dbReference>
<evidence type="ECO:0000313" key="11">
    <source>
        <dbReference type="Proteomes" id="UP000664081"/>
    </source>
</evidence>
<comment type="catalytic activity">
    <reaction evidence="1">
        <text>ATP + protein L-histidine = ADP + protein N-phospho-L-histidine.</text>
        <dbReference type="EC" id="2.7.13.3"/>
    </reaction>
</comment>
<dbReference type="Pfam" id="PF12282">
    <property type="entry name" value="GAF_PdtaS"/>
    <property type="match status" value="1"/>
</dbReference>
<keyword evidence="6 10" id="KW-0418">Kinase</keyword>
<dbReference type="Proteomes" id="UP000664081">
    <property type="component" value="Unassembled WGS sequence"/>
</dbReference>
<protein>
    <recommendedName>
        <fullName evidence="2">histidine kinase</fullName>
        <ecNumber evidence="2">2.7.13.3</ecNumber>
    </recommendedName>
</protein>